<name>A0A484JZR2_9ASTE</name>
<accession>A0A484JZR2</accession>
<evidence type="ECO:0000313" key="1">
    <source>
        <dbReference type="EMBL" id="VFQ58803.1"/>
    </source>
</evidence>
<organism evidence="1 2">
    <name type="scientific">Cuscuta campestris</name>
    <dbReference type="NCBI Taxonomy" id="132261"/>
    <lineage>
        <taxon>Eukaryota</taxon>
        <taxon>Viridiplantae</taxon>
        <taxon>Streptophyta</taxon>
        <taxon>Embryophyta</taxon>
        <taxon>Tracheophyta</taxon>
        <taxon>Spermatophyta</taxon>
        <taxon>Magnoliopsida</taxon>
        <taxon>eudicotyledons</taxon>
        <taxon>Gunneridae</taxon>
        <taxon>Pentapetalae</taxon>
        <taxon>asterids</taxon>
        <taxon>lamiids</taxon>
        <taxon>Solanales</taxon>
        <taxon>Convolvulaceae</taxon>
        <taxon>Cuscuteae</taxon>
        <taxon>Cuscuta</taxon>
        <taxon>Cuscuta subgen. Grammica</taxon>
        <taxon>Cuscuta sect. Cleistogrammica</taxon>
    </lineage>
</organism>
<protein>
    <submittedName>
        <fullName evidence="1">Uncharacterized protein</fullName>
    </submittedName>
</protein>
<dbReference type="AlphaFoldDB" id="A0A484JZR2"/>
<gene>
    <name evidence="1" type="ORF">CCAM_LOCUS579</name>
</gene>
<reference evidence="1 2" key="1">
    <citation type="submission" date="2018-04" db="EMBL/GenBank/DDBJ databases">
        <authorList>
            <person name="Vogel A."/>
        </authorList>
    </citation>
    <scope>NUCLEOTIDE SEQUENCE [LARGE SCALE GENOMIC DNA]</scope>
</reference>
<proteinExistence type="predicted"/>
<keyword evidence="2" id="KW-1185">Reference proteome</keyword>
<dbReference type="Proteomes" id="UP000595140">
    <property type="component" value="Unassembled WGS sequence"/>
</dbReference>
<dbReference type="EMBL" id="OOIL02000002">
    <property type="protein sequence ID" value="VFQ58803.1"/>
    <property type="molecule type" value="Genomic_DNA"/>
</dbReference>
<sequence length="85" mass="9959">MRFTNTATWILITSIAVYLPPGCGTHLIYGAHADFYWQDIKFGYPCSCTRLQVQGTYKRLILYYLSDCNIMHKLCCEQVWIDDRL</sequence>
<evidence type="ECO:0000313" key="2">
    <source>
        <dbReference type="Proteomes" id="UP000595140"/>
    </source>
</evidence>